<dbReference type="EMBL" id="CAKMRJ010000113">
    <property type="protein sequence ID" value="CAH1418085.1"/>
    <property type="molecule type" value="Genomic_DNA"/>
</dbReference>
<proteinExistence type="predicted"/>
<name>A0AAU9LVX1_9ASTR</name>
<accession>A0AAU9LVX1</accession>
<keyword evidence="2" id="KW-1185">Reference proteome</keyword>
<comment type="caution">
    <text evidence="1">The sequence shown here is derived from an EMBL/GenBank/DDBJ whole genome shotgun (WGS) entry which is preliminary data.</text>
</comment>
<sequence>MDDVHEAVEKPREEVHDVVEEPREEIHDVVEEPIEEEIERQVPDDMPCIDEGIAIFIVFPSIQVWRALLLIDTSLFNLGSGDHPKPMFLGRLEYET</sequence>
<dbReference type="AlphaFoldDB" id="A0AAU9LVX1"/>
<organism evidence="1 2">
    <name type="scientific">Lactuca virosa</name>
    <dbReference type="NCBI Taxonomy" id="75947"/>
    <lineage>
        <taxon>Eukaryota</taxon>
        <taxon>Viridiplantae</taxon>
        <taxon>Streptophyta</taxon>
        <taxon>Embryophyta</taxon>
        <taxon>Tracheophyta</taxon>
        <taxon>Spermatophyta</taxon>
        <taxon>Magnoliopsida</taxon>
        <taxon>eudicotyledons</taxon>
        <taxon>Gunneridae</taxon>
        <taxon>Pentapetalae</taxon>
        <taxon>asterids</taxon>
        <taxon>campanulids</taxon>
        <taxon>Asterales</taxon>
        <taxon>Asteraceae</taxon>
        <taxon>Cichorioideae</taxon>
        <taxon>Cichorieae</taxon>
        <taxon>Lactucinae</taxon>
        <taxon>Lactuca</taxon>
    </lineage>
</organism>
<protein>
    <submittedName>
        <fullName evidence="1">Uncharacterized protein</fullName>
    </submittedName>
</protein>
<evidence type="ECO:0000313" key="2">
    <source>
        <dbReference type="Proteomes" id="UP001157418"/>
    </source>
</evidence>
<reference evidence="1 2" key="1">
    <citation type="submission" date="2022-01" db="EMBL/GenBank/DDBJ databases">
        <authorList>
            <person name="Xiong W."/>
            <person name="Schranz E."/>
        </authorList>
    </citation>
    <scope>NUCLEOTIDE SEQUENCE [LARGE SCALE GENOMIC DNA]</scope>
</reference>
<dbReference type="Proteomes" id="UP001157418">
    <property type="component" value="Unassembled WGS sequence"/>
</dbReference>
<evidence type="ECO:0000313" key="1">
    <source>
        <dbReference type="EMBL" id="CAH1418085.1"/>
    </source>
</evidence>
<gene>
    <name evidence="1" type="ORF">LVIROSA_LOCUS5701</name>
</gene>